<gene>
    <name evidence="1" type="ORF">ACOLOM_LOCUS12538</name>
</gene>
<comment type="caution">
    <text evidence="1">The sequence shown here is derived from an EMBL/GenBank/DDBJ whole genome shotgun (WGS) entry which is preliminary data.</text>
</comment>
<feature type="non-terminal residue" evidence="1">
    <location>
        <position position="1"/>
    </location>
</feature>
<evidence type="ECO:0000313" key="1">
    <source>
        <dbReference type="EMBL" id="CAG8747826.1"/>
    </source>
</evidence>
<organism evidence="1 2">
    <name type="scientific">Acaulospora colombiana</name>
    <dbReference type="NCBI Taxonomy" id="27376"/>
    <lineage>
        <taxon>Eukaryota</taxon>
        <taxon>Fungi</taxon>
        <taxon>Fungi incertae sedis</taxon>
        <taxon>Mucoromycota</taxon>
        <taxon>Glomeromycotina</taxon>
        <taxon>Glomeromycetes</taxon>
        <taxon>Diversisporales</taxon>
        <taxon>Acaulosporaceae</taxon>
        <taxon>Acaulospora</taxon>
    </lineage>
</organism>
<keyword evidence="2" id="KW-1185">Reference proteome</keyword>
<sequence length="45" mass="5028">GDSRLVEEEHLLLEEASPQRSPHELKPNLSSSGFQSSMTFTVVTR</sequence>
<dbReference type="EMBL" id="CAJVPT010051442">
    <property type="protein sequence ID" value="CAG8747826.1"/>
    <property type="molecule type" value="Genomic_DNA"/>
</dbReference>
<protein>
    <submittedName>
        <fullName evidence="1">2840_t:CDS:1</fullName>
    </submittedName>
</protein>
<reference evidence="1" key="1">
    <citation type="submission" date="2021-06" db="EMBL/GenBank/DDBJ databases">
        <authorList>
            <person name="Kallberg Y."/>
            <person name="Tangrot J."/>
            <person name="Rosling A."/>
        </authorList>
    </citation>
    <scope>NUCLEOTIDE SEQUENCE</scope>
    <source>
        <strain evidence="1">CL356</strain>
    </source>
</reference>
<dbReference type="Proteomes" id="UP000789525">
    <property type="component" value="Unassembled WGS sequence"/>
</dbReference>
<evidence type="ECO:0000313" key="2">
    <source>
        <dbReference type="Proteomes" id="UP000789525"/>
    </source>
</evidence>
<proteinExistence type="predicted"/>
<name>A0ACA9QJC8_9GLOM</name>
<accession>A0ACA9QJC8</accession>